<dbReference type="InterPro" id="IPR002398">
    <property type="entry name" value="Pept_C14"/>
</dbReference>
<gene>
    <name evidence="5" type="primary">Casp7_0</name>
    <name evidence="5" type="ORF">AVEN_210703_1</name>
</gene>
<sequence>METNNKLHVIKPVLSHWVMKLDRRCDVVLTRLRIGHTRLTHKYLLFEESPPTCSHCGDILTVKHILTDCVAVNRRRLRESKDSQKKEYKEGECHIFNYQEFNRMAPRMGSEKDATRLKHDFTQLNLDVHLHLNLSYAQTFDVLKEASIKDHSKKKYFICCFLTHGSRDLLWAKDKSMHINDILKIFSGSSSLEEIPKIFIFQACRGKEAELGVSTDSTDSGFSTDTEEDYLDFLVINSTYLDTVSFKTSDEEAEKAHGSFFIDEFCRSLEQFSRNLDLLQISTIVNLRMATNFLSHRRDNTQLNRKKQMPCFTSTLRKKVKFNRDIEIFDSSDTQYFDVRRKRHGFVGHKGNRYAFRLEYNGRWSNDNRSFVNPPIVTLGDELKMTVLGWLLLIRFSFEVVILSDK</sequence>
<protein>
    <submittedName>
        <fullName evidence="5">Caspase-7</fullName>
    </submittedName>
</protein>
<organism evidence="5 6">
    <name type="scientific">Araneus ventricosus</name>
    <name type="common">Orbweaver spider</name>
    <name type="synonym">Epeira ventricosa</name>
    <dbReference type="NCBI Taxonomy" id="182803"/>
    <lineage>
        <taxon>Eukaryota</taxon>
        <taxon>Metazoa</taxon>
        <taxon>Ecdysozoa</taxon>
        <taxon>Arthropoda</taxon>
        <taxon>Chelicerata</taxon>
        <taxon>Arachnida</taxon>
        <taxon>Araneae</taxon>
        <taxon>Araneomorphae</taxon>
        <taxon>Entelegynae</taxon>
        <taxon>Araneoidea</taxon>
        <taxon>Araneidae</taxon>
        <taxon>Araneus</taxon>
    </lineage>
</organism>
<evidence type="ECO:0000256" key="1">
    <source>
        <dbReference type="ARBA" id="ARBA00010134"/>
    </source>
</evidence>
<evidence type="ECO:0000256" key="2">
    <source>
        <dbReference type="RuleBase" id="RU003971"/>
    </source>
</evidence>
<reference evidence="5 6" key="1">
    <citation type="journal article" date="2019" name="Sci. Rep.">
        <title>Orb-weaving spider Araneus ventricosus genome elucidates the spidroin gene catalogue.</title>
        <authorList>
            <person name="Kono N."/>
            <person name="Nakamura H."/>
            <person name="Ohtoshi R."/>
            <person name="Moran D.A.P."/>
            <person name="Shinohara A."/>
            <person name="Yoshida Y."/>
            <person name="Fujiwara M."/>
            <person name="Mori M."/>
            <person name="Tomita M."/>
            <person name="Arakawa K."/>
        </authorList>
    </citation>
    <scope>NUCLEOTIDE SEQUENCE [LARGE SCALE GENOMIC DNA]</scope>
</reference>
<dbReference type="Gene3D" id="3.40.50.1460">
    <property type="match status" value="1"/>
</dbReference>
<dbReference type="Pfam" id="PF00656">
    <property type="entry name" value="Peptidase_C14"/>
    <property type="match status" value="1"/>
</dbReference>
<dbReference type="GO" id="GO:0006508">
    <property type="term" value="P:proteolysis"/>
    <property type="evidence" value="ECO:0007669"/>
    <property type="project" value="InterPro"/>
</dbReference>
<dbReference type="GO" id="GO:0006915">
    <property type="term" value="P:apoptotic process"/>
    <property type="evidence" value="ECO:0007669"/>
    <property type="project" value="TreeGrafter"/>
</dbReference>
<evidence type="ECO:0000313" key="6">
    <source>
        <dbReference type="Proteomes" id="UP000499080"/>
    </source>
</evidence>
<dbReference type="PROSITE" id="PS50207">
    <property type="entry name" value="CASPASE_P10"/>
    <property type="match status" value="1"/>
</dbReference>
<dbReference type="SMART" id="SM00115">
    <property type="entry name" value="CASc"/>
    <property type="match status" value="1"/>
</dbReference>
<dbReference type="EMBL" id="BGPR01001081">
    <property type="protein sequence ID" value="GBM44896.1"/>
    <property type="molecule type" value="Genomic_DNA"/>
</dbReference>
<dbReference type="PRINTS" id="PR00376">
    <property type="entry name" value="IL1BCENZYME"/>
</dbReference>
<dbReference type="SUPFAM" id="SSF52129">
    <property type="entry name" value="Caspase-like"/>
    <property type="match status" value="1"/>
</dbReference>
<dbReference type="InterPro" id="IPR002138">
    <property type="entry name" value="Pept_C14_p10"/>
</dbReference>
<dbReference type="AlphaFoldDB" id="A0A4Y2FWL1"/>
<dbReference type="GO" id="GO:0043525">
    <property type="term" value="P:positive regulation of neuron apoptotic process"/>
    <property type="evidence" value="ECO:0007669"/>
    <property type="project" value="TreeGrafter"/>
</dbReference>
<dbReference type="PANTHER" id="PTHR10454">
    <property type="entry name" value="CASPASE"/>
    <property type="match status" value="1"/>
</dbReference>
<dbReference type="InterPro" id="IPR011600">
    <property type="entry name" value="Pept_C14_caspase"/>
</dbReference>
<comment type="caution">
    <text evidence="5">The sequence shown here is derived from an EMBL/GenBank/DDBJ whole genome shotgun (WGS) entry which is preliminary data.</text>
</comment>
<dbReference type="GO" id="GO:0004197">
    <property type="term" value="F:cysteine-type endopeptidase activity"/>
    <property type="evidence" value="ECO:0007669"/>
    <property type="project" value="InterPro"/>
</dbReference>
<dbReference type="InterPro" id="IPR001309">
    <property type="entry name" value="Pept_C14_p20"/>
</dbReference>
<dbReference type="InterPro" id="IPR029030">
    <property type="entry name" value="Caspase-like_dom_sf"/>
</dbReference>
<evidence type="ECO:0000259" key="3">
    <source>
        <dbReference type="PROSITE" id="PS50207"/>
    </source>
</evidence>
<dbReference type="PANTHER" id="PTHR10454:SF248">
    <property type="entry name" value="CASPASE-8-LIKE"/>
    <property type="match status" value="1"/>
</dbReference>
<dbReference type="InterPro" id="IPR015917">
    <property type="entry name" value="Pept_C14A"/>
</dbReference>
<proteinExistence type="inferred from homology"/>
<comment type="similarity">
    <text evidence="1 2">Belongs to the peptidase C14A family.</text>
</comment>
<name>A0A4Y2FWL1_ARAVE</name>
<evidence type="ECO:0000259" key="4">
    <source>
        <dbReference type="PROSITE" id="PS50208"/>
    </source>
</evidence>
<dbReference type="OrthoDB" id="6433348at2759"/>
<feature type="domain" description="Caspase family p20" evidence="4">
    <location>
        <begin position="89"/>
        <end position="208"/>
    </location>
</feature>
<dbReference type="Gene3D" id="3.30.70.1470">
    <property type="entry name" value="Caspase-like"/>
    <property type="match status" value="1"/>
</dbReference>
<dbReference type="GO" id="GO:0005737">
    <property type="term" value="C:cytoplasm"/>
    <property type="evidence" value="ECO:0007669"/>
    <property type="project" value="TreeGrafter"/>
</dbReference>
<keyword evidence="6" id="KW-1185">Reference proteome</keyword>
<accession>A0A4Y2FWL1</accession>
<feature type="domain" description="Caspase family p10" evidence="3">
    <location>
        <begin position="256"/>
        <end position="324"/>
    </location>
</feature>
<evidence type="ECO:0000313" key="5">
    <source>
        <dbReference type="EMBL" id="GBM44896.1"/>
    </source>
</evidence>
<dbReference type="PROSITE" id="PS50208">
    <property type="entry name" value="CASPASE_P20"/>
    <property type="match status" value="1"/>
</dbReference>
<dbReference type="Proteomes" id="UP000499080">
    <property type="component" value="Unassembled WGS sequence"/>
</dbReference>